<sequence length="117" mass="13549">MISSYDFKEFGYAMKKMFSDLKEELNSRVEKLNGAFSSINEVSKPEERDSNKGSELIDAYSRKKEEIKYKQKPISIEKSEAEDKKAGLDIEFTEEKVLQAIVYSEILGKPKAKTRRR</sequence>
<keyword evidence="2" id="KW-1185">Reference proteome</keyword>
<comment type="caution">
    <text evidence="1">The sequence shown here is derived from an EMBL/GenBank/DDBJ whole genome shotgun (WGS) entry which is preliminary data.</text>
</comment>
<dbReference type="Proteomes" id="UP000622687">
    <property type="component" value="Unassembled WGS sequence"/>
</dbReference>
<dbReference type="RefSeq" id="WP_211141891.1">
    <property type="nucleotide sequence ID" value="NZ_JAEEGB010000006.1"/>
</dbReference>
<evidence type="ECO:0000313" key="2">
    <source>
        <dbReference type="Proteomes" id="UP000622687"/>
    </source>
</evidence>
<reference evidence="1" key="1">
    <citation type="submission" date="2020-12" db="EMBL/GenBank/DDBJ databases">
        <title>Clostridium thailandense sp. nov., a novel acetogenic bacterium isolated from peat land soil in Thailand.</title>
        <authorList>
            <person name="Chaikitkaew S."/>
            <person name="Birkeland N.K."/>
        </authorList>
    </citation>
    <scope>NUCLEOTIDE SEQUENCE</scope>
    <source>
        <strain evidence="1">DSM 17425</strain>
    </source>
</reference>
<protein>
    <submittedName>
        <fullName evidence="1">Uncharacterized protein</fullName>
    </submittedName>
</protein>
<organism evidence="1 2">
    <name type="scientific">Clostridium aciditolerans</name>
    <dbReference type="NCBI Taxonomy" id="339861"/>
    <lineage>
        <taxon>Bacteria</taxon>
        <taxon>Bacillati</taxon>
        <taxon>Bacillota</taxon>
        <taxon>Clostridia</taxon>
        <taxon>Eubacteriales</taxon>
        <taxon>Clostridiaceae</taxon>
        <taxon>Clostridium</taxon>
    </lineage>
</organism>
<proteinExistence type="predicted"/>
<dbReference type="AlphaFoldDB" id="A0A934HXH7"/>
<dbReference type="EMBL" id="JAEEGB010000006">
    <property type="protein sequence ID" value="MBI6872387.1"/>
    <property type="molecule type" value="Genomic_DNA"/>
</dbReference>
<accession>A0A934HXH7</accession>
<evidence type="ECO:0000313" key="1">
    <source>
        <dbReference type="EMBL" id="MBI6872387.1"/>
    </source>
</evidence>
<gene>
    <name evidence="1" type="ORF">I6U51_06650</name>
</gene>
<name>A0A934HXH7_9CLOT</name>